<feature type="region of interest" description="Disordered" evidence="1">
    <location>
        <begin position="30"/>
        <end position="68"/>
    </location>
</feature>
<feature type="compositionally biased region" description="Basic and acidic residues" evidence="1">
    <location>
        <begin position="41"/>
        <end position="55"/>
    </location>
</feature>
<sequence length="147" mass="16377">MQQAVSEYRWCGLAMLGRTEEAEAEARRAYVTEQKPPLVPREPERRRHGGRYEAGRRRRPGTHRRWPLGLGTAISRMMTERGMVALATDGDIKLRWSTPKLIAAANTEVPGGASGQQAGTGPRPADCDRHRAEERRLLHAGAGRSLR</sequence>
<reference evidence="2 3" key="1">
    <citation type="submission" date="2022-07" db="EMBL/GenBank/DDBJ databases">
        <authorList>
            <person name="Phongsopitanun W."/>
            <person name="Tanasupawat S."/>
        </authorList>
    </citation>
    <scope>NUCLEOTIDE SEQUENCE [LARGE SCALE GENOMIC DNA]</scope>
    <source>
        <strain evidence="2 3">RCU-064</strain>
    </source>
</reference>
<name>A0ABT1UNV2_9ACTN</name>
<dbReference type="Proteomes" id="UP001204746">
    <property type="component" value="Unassembled WGS sequence"/>
</dbReference>
<feature type="region of interest" description="Disordered" evidence="1">
    <location>
        <begin position="105"/>
        <end position="131"/>
    </location>
</feature>
<evidence type="ECO:0000256" key="1">
    <source>
        <dbReference type="SAM" id="MobiDB-lite"/>
    </source>
</evidence>
<proteinExistence type="predicted"/>
<organism evidence="2 3">
    <name type="scientific">Streptomyces rugosispiralis</name>
    <dbReference type="NCBI Taxonomy" id="2967341"/>
    <lineage>
        <taxon>Bacteria</taxon>
        <taxon>Bacillati</taxon>
        <taxon>Actinomycetota</taxon>
        <taxon>Actinomycetes</taxon>
        <taxon>Kitasatosporales</taxon>
        <taxon>Streptomycetaceae</taxon>
        <taxon>Streptomyces</taxon>
    </lineage>
</organism>
<evidence type="ECO:0000313" key="2">
    <source>
        <dbReference type="EMBL" id="MCQ8186712.1"/>
    </source>
</evidence>
<comment type="caution">
    <text evidence="2">The sequence shown here is derived from an EMBL/GenBank/DDBJ whole genome shotgun (WGS) entry which is preliminary data.</text>
</comment>
<protein>
    <submittedName>
        <fullName evidence="2">Uncharacterized protein</fullName>
    </submittedName>
</protein>
<dbReference type="EMBL" id="JANIAA010000001">
    <property type="protein sequence ID" value="MCQ8186712.1"/>
    <property type="molecule type" value="Genomic_DNA"/>
</dbReference>
<gene>
    <name evidence="2" type="ORF">NP777_00260</name>
</gene>
<keyword evidence="3" id="KW-1185">Reference proteome</keyword>
<dbReference type="RefSeq" id="WP_256647916.1">
    <property type="nucleotide sequence ID" value="NZ_JANIAA010000001.1"/>
</dbReference>
<evidence type="ECO:0000313" key="3">
    <source>
        <dbReference type="Proteomes" id="UP001204746"/>
    </source>
</evidence>
<feature type="compositionally biased region" description="Basic residues" evidence="1">
    <location>
        <begin position="56"/>
        <end position="66"/>
    </location>
</feature>
<accession>A0ABT1UNV2</accession>